<dbReference type="Pfam" id="PF01288">
    <property type="entry name" value="HPPK"/>
    <property type="match status" value="1"/>
</dbReference>
<dbReference type="PROSITE" id="PS00794">
    <property type="entry name" value="HPPK"/>
    <property type="match status" value="1"/>
</dbReference>
<dbReference type="RefSeq" id="WP_200674829.1">
    <property type="nucleotide sequence ID" value="NZ_JAACYA010000002.1"/>
</dbReference>
<keyword evidence="15" id="KW-1185">Reference proteome</keyword>
<comment type="caution">
    <text evidence="14">The sequence shown here is derived from an EMBL/GenBank/DDBJ whole genome shotgun (WGS) entry which is preliminary data.</text>
</comment>
<reference evidence="14 15" key="1">
    <citation type="journal article" date="2021" name="Syst. Appl. Microbiol.">
        <title>Persephonella atlantica sp. nov.: How to adapt to physico-chemical gradients in high temperature hydrothermal habitats.</title>
        <authorList>
            <person name="Francois D.X."/>
            <person name="Godfroy A."/>
            <person name="Mathien C."/>
            <person name="Aube J."/>
            <person name="Cathalot C."/>
            <person name="Lesongeur F."/>
            <person name="L'Haridon S."/>
            <person name="Philippon X."/>
            <person name="Roussel E.G."/>
        </authorList>
    </citation>
    <scope>NUCLEOTIDE SEQUENCE [LARGE SCALE GENOMIC DNA]</scope>
    <source>
        <strain evidence="14 15">MO1340</strain>
    </source>
</reference>
<proteinExistence type="inferred from homology"/>
<feature type="domain" description="7,8-dihydro-6-hydroxymethylpterin-pyrophosphokinase" evidence="13">
    <location>
        <begin position="86"/>
        <end position="97"/>
    </location>
</feature>
<dbReference type="Gene3D" id="3.30.70.560">
    <property type="entry name" value="7,8-Dihydro-6-hydroxymethylpterin-pyrophosphokinase HPPK"/>
    <property type="match status" value="1"/>
</dbReference>
<evidence type="ECO:0000256" key="11">
    <source>
        <dbReference type="ARBA" id="ARBA00029766"/>
    </source>
</evidence>
<dbReference type="NCBIfam" id="TIGR01498">
    <property type="entry name" value="folK"/>
    <property type="match status" value="1"/>
</dbReference>
<evidence type="ECO:0000259" key="13">
    <source>
        <dbReference type="PROSITE" id="PS00794"/>
    </source>
</evidence>
<name>A0ABS1GK23_9AQUI</name>
<evidence type="ECO:0000256" key="12">
    <source>
        <dbReference type="ARBA" id="ARBA00033413"/>
    </source>
</evidence>
<evidence type="ECO:0000313" key="15">
    <source>
        <dbReference type="Proteomes" id="UP000772812"/>
    </source>
</evidence>
<keyword evidence="6" id="KW-0547">Nucleotide-binding</keyword>
<keyword evidence="5 14" id="KW-0808">Transferase</keyword>
<evidence type="ECO:0000256" key="6">
    <source>
        <dbReference type="ARBA" id="ARBA00022741"/>
    </source>
</evidence>
<evidence type="ECO:0000313" key="14">
    <source>
        <dbReference type="EMBL" id="MBK3333294.1"/>
    </source>
</evidence>
<evidence type="ECO:0000256" key="10">
    <source>
        <dbReference type="ARBA" id="ARBA00029409"/>
    </source>
</evidence>
<dbReference type="PANTHER" id="PTHR43071:SF1">
    <property type="entry name" value="2-AMINO-4-HYDROXY-6-HYDROXYMETHYLDIHYDROPTERIDINE PYROPHOSPHOKINASE"/>
    <property type="match status" value="1"/>
</dbReference>
<dbReference type="Proteomes" id="UP000772812">
    <property type="component" value="Unassembled WGS sequence"/>
</dbReference>
<organism evidence="14 15">
    <name type="scientific">Persephonella atlantica</name>
    <dbReference type="NCBI Taxonomy" id="2699429"/>
    <lineage>
        <taxon>Bacteria</taxon>
        <taxon>Pseudomonadati</taxon>
        <taxon>Aquificota</taxon>
        <taxon>Aquificia</taxon>
        <taxon>Aquificales</taxon>
        <taxon>Hydrogenothermaceae</taxon>
        <taxon>Persephonella</taxon>
    </lineage>
</organism>
<accession>A0ABS1GK23</accession>
<dbReference type="PANTHER" id="PTHR43071">
    <property type="entry name" value="2-AMINO-4-HYDROXY-6-HYDROXYMETHYLDIHYDROPTERIDINE PYROPHOSPHOKINASE"/>
    <property type="match status" value="1"/>
</dbReference>
<keyword evidence="9" id="KW-0289">Folate biosynthesis</keyword>
<dbReference type="EC" id="2.7.6.3" evidence="3"/>
<comment type="function">
    <text evidence="10">Catalyzes the transfer of pyrophosphate from adenosine triphosphate (ATP) to 6-hydroxymethyl-7,8-dihydropterin, an enzymatic step in folate biosynthesis pathway.</text>
</comment>
<gene>
    <name evidence="14" type="primary">folK</name>
    <name evidence="14" type="ORF">GWK41_09445</name>
</gene>
<comment type="similarity">
    <text evidence="2">Belongs to the HPPK family.</text>
</comment>
<evidence type="ECO:0000256" key="8">
    <source>
        <dbReference type="ARBA" id="ARBA00022840"/>
    </source>
</evidence>
<sequence>MEKVFIGLGSNVGDRKKNIDTAIKYISQIMTEISVAPIYVSKAVGYENQPDFFNTVVSGFTELSPEKLFRKLKEIEEKTGRIKRFRWGPREIDIDIIFYGKTIIETRELIIPHPRAHERDFVLKPLSDIQPDFLHPVLRKTVKELLLNLKHRSIIKKL</sequence>
<dbReference type="EMBL" id="JAACYA010000002">
    <property type="protein sequence ID" value="MBK3333294.1"/>
    <property type="molecule type" value="Genomic_DNA"/>
</dbReference>
<dbReference type="CDD" id="cd00483">
    <property type="entry name" value="HPPK"/>
    <property type="match status" value="1"/>
</dbReference>
<evidence type="ECO:0000256" key="4">
    <source>
        <dbReference type="ARBA" id="ARBA00016218"/>
    </source>
</evidence>
<evidence type="ECO:0000256" key="2">
    <source>
        <dbReference type="ARBA" id="ARBA00005810"/>
    </source>
</evidence>
<evidence type="ECO:0000256" key="1">
    <source>
        <dbReference type="ARBA" id="ARBA00005051"/>
    </source>
</evidence>
<protein>
    <recommendedName>
        <fullName evidence="4">2-amino-4-hydroxy-6-hydroxymethyldihydropteridine pyrophosphokinase</fullName>
        <ecNumber evidence="3">2.7.6.3</ecNumber>
    </recommendedName>
    <alternativeName>
        <fullName evidence="11">6-hydroxymethyl-7,8-dihydropterin pyrophosphokinase</fullName>
    </alternativeName>
    <alternativeName>
        <fullName evidence="12">7,8-dihydro-6-hydroxymethylpterin-pyrophosphokinase</fullName>
    </alternativeName>
</protein>
<evidence type="ECO:0000256" key="9">
    <source>
        <dbReference type="ARBA" id="ARBA00022909"/>
    </source>
</evidence>
<dbReference type="SUPFAM" id="SSF55083">
    <property type="entry name" value="6-hydroxymethyl-7,8-dihydropterin pyrophosphokinase, HPPK"/>
    <property type="match status" value="1"/>
</dbReference>
<dbReference type="InterPro" id="IPR000550">
    <property type="entry name" value="Hppk"/>
</dbReference>
<dbReference type="InterPro" id="IPR035907">
    <property type="entry name" value="Hppk_sf"/>
</dbReference>
<keyword evidence="8" id="KW-0067">ATP-binding</keyword>
<evidence type="ECO:0000256" key="3">
    <source>
        <dbReference type="ARBA" id="ARBA00013253"/>
    </source>
</evidence>
<evidence type="ECO:0000256" key="5">
    <source>
        <dbReference type="ARBA" id="ARBA00022679"/>
    </source>
</evidence>
<evidence type="ECO:0000256" key="7">
    <source>
        <dbReference type="ARBA" id="ARBA00022777"/>
    </source>
</evidence>
<dbReference type="GO" id="GO:0003848">
    <property type="term" value="F:2-amino-4-hydroxy-6-hydroxymethyldihydropteridine diphosphokinase activity"/>
    <property type="evidence" value="ECO:0007669"/>
    <property type="project" value="UniProtKB-EC"/>
</dbReference>
<keyword evidence="7" id="KW-0418">Kinase</keyword>
<comment type="pathway">
    <text evidence="1">Cofactor biosynthesis; tetrahydrofolate biosynthesis; 2-amino-4-hydroxy-6-hydroxymethyl-7,8-dihydropteridine diphosphate from 7,8-dihydroneopterin triphosphate: step 4/4.</text>
</comment>